<evidence type="ECO:0000256" key="2">
    <source>
        <dbReference type="ARBA" id="ARBA00022692"/>
    </source>
</evidence>
<feature type="transmembrane region" description="Helical" evidence="7">
    <location>
        <begin position="308"/>
        <end position="328"/>
    </location>
</feature>
<organism evidence="11">
    <name type="scientific">Fundulus heteroclitus</name>
    <name type="common">Killifish</name>
    <name type="synonym">Mummichog</name>
    <dbReference type="NCBI Taxonomy" id="8078"/>
    <lineage>
        <taxon>Eukaryota</taxon>
        <taxon>Metazoa</taxon>
        <taxon>Chordata</taxon>
        <taxon>Craniata</taxon>
        <taxon>Vertebrata</taxon>
        <taxon>Euteleostomi</taxon>
        <taxon>Actinopterygii</taxon>
        <taxon>Neopterygii</taxon>
        <taxon>Teleostei</taxon>
        <taxon>Neoteleostei</taxon>
        <taxon>Acanthomorphata</taxon>
        <taxon>Ovalentaria</taxon>
        <taxon>Atherinomorphae</taxon>
        <taxon>Cyprinodontiformes</taxon>
        <taxon>Fundulidae</taxon>
        <taxon>Fundulus</taxon>
    </lineage>
</organism>
<evidence type="ECO:0000256" key="6">
    <source>
        <dbReference type="SAM" id="MobiDB-lite"/>
    </source>
</evidence>
<feature type="signal peptide" evidence="8">
    <location>
        <begin position="1"/>
        <end position="18"/>
    </location>
</feature>
<dbReference type="EMBL" id="GCES01151047">
    <property type="protein sequence ID" value="JAQ35275.1"/>
    <property type="molecule type" value="Transcribed_RNA"/>
</dbReference>
<dbReference type="InterPro" id="IPR017981">
    <property type="entry name" value="GPCR_2-like_7TM"/>
</dbReference>
<keyword evidence="8" id="KW-0732">Signal</keyword>
<feature type="domain" description="GAIN-B" evidence="9">
    <location>
        <begin position="48"/>
        <end position="219"/>
    </location>
</feature>
<dbReference type="Ensembl" id="ENSFHET00000000156.1">
    <property type="protein sequence ID" value="ENSFHEP00000027433.1"/>
    <property type="gene ID" value="ENSFHEG00000000248.1"/>
</dbReference>
<feature type="transmembrane region" description="Helical" evidence="7">
    <location>
        <begin position="475"/>
        <end position="498"/>
    </location>
</feature>
<keyword evidence="13" id="KW-1185">Reference proteome</keyword>
<keyword evidence="3 7" id="KW-1133">Transmembrane helix</keyword>
<evidence type="ECO:0000256" key="7">
    <source>
        <dbReference type="SAM" id="Phobius"/>
    </source>
</evidence>
<keyword evidence="2 7" id="KW-0812">Transmembrane</keyword>
<dbReference type="Pfam" id="PF01825">
    <property type="entry name" value="GPS"/>
    <property type="match status" value="1"/>
</dbReference>
<dbReference type="GO" id="GO:0007166">
    <property type="term" value="P:cell surface receptor signaling pathway"/>
    <property type="evidence" value="ECO:0007669"/>
    <property type="project" value="InterPro"/>
</dbReference>
<dbReference type="PROSITE" id="PS50261">
    <property type="entry name" value="G_PROTEIN_RECEP_F2_4"/>
    <property type="match status" value="1"/>
</dbReference>
<evidence type="ECO:0000256" key="4">
    <source>
        <dbReference type="ARBA" id="ARBA00023136"/>
    </source>
</evidence>
<dbReference type="Pfam" id="PF00002">
    <property type="entry name" value="7tm_2"/>
    <property type="match status" value="1"/>
</dbReference>
<reference evidence="12" key="2">
    <citation type="submission" date="2025-05" db="UniProtKB">
        <authorList>
            <consortium name="Ensembl"/>
        </authorList>
    </citation>
    <scope>IDENTIFICATION</scope>
</reference>
<dbReference type="Gene3D" id="1.20.1070.10">
    <property type="entry name" value="Rhodopsin 7-helix transmembrane proteins"/>
    <property type="match status" value="1"/>
</dbReference>
<evidence type="ECO:0000259" key="9">
    <source>
        <dbReference type="PROSITE" id="PS50221"/>
    </source>
</evidence>
<dbReference type="PANTHER" id="PTHR12011">
    <property type="entry name" value="ADHESION G-PROTEIN COUPLED RECEPTOR"/>
    <property type="match status" value="1"/>
</dbReference>
<dbReference type="Gene3D" id="2.60.220.50">
    <property type="match status" value="1"/>
</dbReference>
<feature type="transmembrane region" description="Helical" evidence="7">
    <location>
        <begin position="340"/>
        <end position="364"/>
    </location>
</feature>
<dbReference type="GO" id="GO:0004930">
    <property type="term" value="F:G protein-coupled receptor activity"/>
    <property type="evidence" value="ECO:0007669"/>
    <property type="project" value="InterPro"/>
</dbReference>
<evidence type="ECO:0000313" key="12">
    <source>
        <dbReference type="Ensembl" id="ENSFHEP00000027433.1"/>
    </source>
</evidence>
<evidence type="ECO:0000259" key="10">
    <source>
        <dbReference type="PROSITE" id="PS50261"/>
    </source>
</evidence>
<comment type="subcellular location">
    <subcellularLocation>
        <location evidence="1">Membrane</location>
        <topology evidence="1">Multi-pass membrane protein</topology>
    </subcellularLocation>
</comment>
<dbReference type="GO" id="GO:0005886">
    <property type="term" value="C:plasma membrane"/>
    <property type="evidence" value="ECO:0007669"/>
    <property type="project" value="TreeGrafter"/>
</dbReference>
<evidence type="ECO:0000256" key="8">
    <source>
        <dbReference type="SAM" id="SignalP"/>
    </source>
</evidence>
<dbReference type="GeneTree" id="ENSGT00940000166567"/>
<sequence>MMRIALYLLTLCFSTTKAELCNAIVSICVAQDPLIWTRCYEDKITTCSMSRFGPSSVIQLSANSSEKAEVKILSRHRVEVPSSALQRIGRTQSDETIRLVAAVINSSFFQQTPPPSRRRVLITQKPVDKQETVLTEQVLFLKAGSQSVSGLTEPVQLIFNHNKTENSGRCVFWKEPHAMNETGQWSSEGCDTTKSEEEFICSCNHLSFFAVLVNPDLNLKVDGSNAVKLSVITYIGSVLSALFAFISLFNYVHLHRRRPEKALGIHMQLTVALLCLHLSFLSCSFWTFLLDEKEDGLVCRGLGLFLHWSLMATFTWVALEGFHLYLLLIRVFNIYVRRYLLKLSMVGWGLPTVVAVICGILGVYGKYTLQIKDSNNQTSQICWMSDNFRQRQLVTYITLASICLVVLCNSCMLLLVVVKIRGLRSGRDYECNDLKMNKEKWPRLWKDCATVLGLSWVLALPWGLAGLTYATLLGIYLFTICNSLQGVFMFLWSVALLCKTRSENNSSVRDPSSQKMMMTSFNN</sequence>
<protein>
    <submittedName>
        <fullName evidence="12">Adhesion G-protein coupled receptor G1</fullName>
    </submittedName>
</protein>
<dbReference type="InterPro" id="IPR046338">
    <property type="entry name" value="GAIN_dom_sf"/>
</dbReference>
<dbReference type="PANTHER" id="PTHR12011:SF285">
    <property type="entry name" value="ADHESION G PROTEIN-COUPLED RECEPTOR G3"/>
    <property type="match status" value="1"/>
</dbReference>
<dbReference type="SMART" id="SM00303">
    <property type="entry name" value="GPS"/>
    <property type="match status" value="1"/>
</dbReference>
<name>A0A146NUV4_FUNHE</name>
<dbReference type="AlphaFoldDB" id="A0A146NUV4"/>
<evidence type="ECO:0000256" key="5">
    <source>
        <dbReference type="ARBA" id="ARBA00023157"/>
    </source>
</evidence>
<feature type="domain" description="G-protein coupled receptors family 2 profile 2" evidence="10">
    <location>
        <begin position="229"/>
        <end position="497"/>
    </location>
</feature>
<feature type="transmembrane region" description="Helical" evidence="7">
    <location>
        <begin position="231"/>
        <end position="252"/>
    </location>
</feature>
<dbReference type="OrthoDB" id="6134459at2759"/>
<dbReference type="PROSITE" id="PS50221">
    <property type="entry name" value="GAIN_B"/>
    <property type="match status" value="1"/>
</dbReference>
<dbReference type="InterPro" id="IPR000203">
    <property type="entry name" value="GPS"/>
</dbReference>
<dbReference type="InterPro" id="IPR057244">
    <property type="entry name" value="GAIN_B"/>
</dbReference>
<feature type="transmembrane region" description="Helical" evidence="7">
    <location>
        <begin position="444"/>
        <end position="463"/>
    </location>
</feature>
<feature type="transmembrane region" description="Helical" evidence="7">
    <location>
        <begin position="264"/>
        <end position="288"/>
    </location>
</feature>
<keyword evidence="5" id="KW-1015">Disulfide bond</keyword>
<evidence type="ECO:0000313" key="13">
    <source>
        <dbReference type="Proteomes" id="UP000265000"/>
    </source>
</evidence>
<feature type="chain" id="PRO_5044548842" evidence="8">
    <location>
        <begin position="19"/>
        <end position="523"/>
    </location>
</feature>
<proteinExistence type="predicted"/>
<evidence type="ECO:0000256" key="3">
    <source>
        <dbReference type="ARBA" id="ARBA00022989"/>
    </source>
</evidence>
<keyword evidence="4 7" id="KW-0472">Membrane</keyword>
<feature type="transmembrane region" description="Helical" evidence="7">
    <location>
        <begin position="393"/>
        <end position="418"/>
    </location>
</feature>
<dbReference type="GO" id="GO:0007189">
    <property type="term" value="P:adenylate cyclase-activating G protein-coupled receptor signaling pathway"/>
    <property type="evidence" value="ECO:0007669"/>
    <property type="project" value="TreeGrafter"/>
</dbReference>
<dbReference type="Proteomes" id="UP000265000">
    <property type="component" value="Unplaced"/>
</dbReference>
<dbReference type="InterPro" id="IPR000832">
    <property type="entry name" value="GPCR_2_secretin-like"/>
</dbReference>
<evidence type="ECO:0000313" key="11">
    <source>
        <dbReference type="EMBL" id="JAQ35275.1"/>
    </source>
</evidence>
<dbReference type="GeneID" id="105917657"/>
<reference evidence="11" key="1">
    <citation type="submission" date="2015-01" db="EMBL/GenBank/DDBJ databases">
        <title>EvidentialGene: Evidence-directed Construction of Complete mRNA Transcriptomes without Genomes.</title>
        <authorList>
            <person name="Gilbert D.G."/>
        </authorList>
    </citation>
    <scope>NUCLEOTIDE SEQUENCE</scope>
</reference>
<evidence type="ECO:0000256" key="1">
    <source>
        <dbReference type="ARBA" id="ARBA00004141"/>
    </source>
</evidence>
<feature type="region of interest" description="Disordered" evidence="6">
    <location>
        <begin position="504"/>
        <end position="523"/>
    </location>
</feature>
<dbReference type="STRING" id="8078.ENSFHEP00000027433"/>
<accession>A0A146NUV4</accession>